<comment type="caution">
    <text evidence="2">The sequence shown here is derived from an EMBL/GenBank/DDBJ whole genome shotgun (WGS) entry which is preliminary data.</text>
</comment>
<proteinExistence type="predicted"/>
<dbReference type="SUPFAM" id="SSF81383">
    <property type="entry name" value="F-box domain"/>
    <property type="match status" value="1"/>
</dbReference>
<dbReference type="SUPFAM" id="SSF50978">
    <property type="entry name" value="WD40 repeat-like"/>
    <property type="match status" value="1"/>
</dbReference>
<sequence>MTSLSSPSLRLNGLPTDILILILHELLLVDLSALSLTSRFFHALVNEFGWAGYQRKNPRPSMSLLKSRAAWSAMDSVKYDVLADRSWSQNDFVARPLASPWSGKEQPILAISPSRLIVGAGNVIYSYTFGLSTNGEAPPIVMEGSCALITLHDRRSCITALTFIPDGGLDQTLCVGFQDGSFERILISSRSKHQTNTTLHVHRQAAHPLRLPDKDFLESLSSSRTSLLSLSGSGQATFSDIETPTLTSTIVLGVRSWASRLCMESTSPYAAFGTSLRATPLTIHSITSDALSQFPSAILGQAQPGRRGSAYQDGTMEQSLSTISALPLGVAPPTTGYRPLLRPVLTLDNSWSMEPIYSVSSGGGSGSYVAAGWARHSLVSMWDVRSPIGGLSVHAPLNDPSPVYSLILESSRLFGVTQSRPFVLDFGPGVLESTYPALEPSTRGFPGVTAENTIFRGSTQKGVDDIGYYVTKFLHPSSRTKVRA</sequence>
<dbReference type="PROSITE" id="PS50181">
    <property type="entry name" value="FBOX"/>
    <property type="match status" value="1"/>
</dbReference>
<reference evidence="2" key="1">
    <citation type="submission" date="2020-05" db="EMBL/GenBank/DDBJ databases">
        <title>Mycena genomes resolve the evolution of fungal bioluminescence.</title>
        <authorList>
            <person name="Tsai I.J."/>
        </authorList>
    </citation>
    <scope>NUCLEOTIDE SEQUENCE</scope>
    <source>
        <strain evidence="2">160909Yilan</strain>
    </source>
</reference>
<evidence type="ECO:0000259" key="1">
    <source>
        <dbReference type="PROSITE" id="PS50181"/>
    </source>
</evidence>
<dbReference type="InterPro" id="IPR036322">
    <property type="entry name" value="WD40_repeat_dom_sf"/>
</dbReference>
<name>A0A8H6XR52_9AGAR</name>
<dbReference type="Pfam" id="PF12937">
    <property type="entry name" value="F-box-like"/>
    <property type="match status" value="1"/>
</dbReference>
<evidence type="ECO:0000313" key="2">
    <source>
        <dbReference type="EMBL" id="KAF7346488.1"/>
    </source>
</evidence>
<dbReference type="InterPro" id="IPR001810">
    <property type="entry name" value="F-box_dom"/>
</dbReference>
<dbReference type="EMBL" id="JACAZH010000019">
    <property type="protein sequence ID" value="KAF7346488.1"/>
    <property type="molecule type" value="Genomic_DNA"/>
</dbReference>
<dbReference type="InterPro" id="IPR036047">
    <property type="entry name" value="F-box-like_dom_sf"/>
</dbReference>
<dbReference type="AlphaFoldDB" id="A0A8H6XR52"/>
<feature type="domain" description="F-box" evidence="1">
    <location>
        <begin position="8"/>
        <end position="56"/>
    </location>
</feature>
<accession>A0A8H6XR52</accession>
<protein>
    <submittedName>
        <fullName evidence="2">F-box domain-containing protein</fullName>
    </submittedName>
</protein>
<dbReference type="OrthoDB" id="1259151at2759"/>
<keyword evidence="3" id="KW-1185">Reference proteome</keyword>
<gene>
    <name evidence="2" type="ORF">MSAN_01876900</name>
</gene>
<evidence type="ECO:0000313" key="3">
    <source>
        <dbReference type="Proteomes" id="UP000623467"/>
    </source>
</evidence>
<dbReference type="Proteomes" id="UP000623467">
    <property type="component" value="Unassembled WGS sequence"/>
</dbReference>
<organism evidence="2 3">
    <name type="scientific">Mycena sanguinolenta</name>
    <dbReference type="NCBI Taxonomy" id="230812"/>
    <lineage>
        <taxon>Eukaryota</taxon>
        <taxon>Fungi</taxon>
        <taxon>Dikarya</taxon>
        <taxon>Basidiomycota</taxon>
        <taxon>Agaricomycotina</taxon>
        <taxon>Agaricomycetes</taxon>
        <taxon>Agaricomycetidae</taxon>
        <taxon>Agaricales</taxon>
        <taxon>Marasmiineae</taxon>
        <taxon>Mycenaceae</taxon>
        <taxon>Mycena</taxon>
    </lineage>
</organism>